<gene>
    <name evidence="2" type="ORF">HU200_038499</name>
</gene>
<keyword evidence="1" id="KW-0472">Membrane</keyword>
<dbReference type="GO" id="GO:0000055">
    <property type="term" value="P:ribosomal large subunit export from nucleus"/>
    <property type="evidence" value="ECO:0007669"/>
    <property type="project" value="TreeGrafter"/>
</dbReference>
<dbReference type="AlphaFoldDB" id="A0A835EIB5"/>
<dbReference type="GO" id="GO:0005049">
    <property type="term" value="F:nuclear export signal receptor activity"/>
    <property type="evidence" value="ECO:0007669"/>
    <property type="project" value="InterPro"/>
</dbReference>
<proteinExistence type="predicted"/>
<evidence type="ECO:0000313" key="2">
    <source>
        <dbReference type="EMBL" id="KAF8694047.1"/>
    </source>
</evidence>
<evidence type="ECO:0000256" key="1">
    <source>
        <dbReference type="SAM" id="Phobius"/>
    </source>
</evidence>
<dbReference type="GO" id="GO:0005634">
    <property type="term" value="C:nucleus"/>
    <property type="evidence" value="ECO:0007669"/>
    <property type="project" value="TreeGrafter"/>
</dbReference>
<dbReference type="EMBL" id="JACEFO010001915">
    <property type="protein sequence ID" value="KAF8694047.1"/>
    <property type="molecule type" value="Genomic_DNA"/>
</dbReference>
<dbReference type="OrthoDB" id="651267at2759"/>
<dbReference type="Proteomes" id="UP000636709">
    <property type="component" value="Unassembled WGS sequence"/>
</dbReference>
<dbReference type="GO" id="GO:0000056">
    <property type="term" value="P:ribosomal small subunit export from nucleus"/>
    <property type="evidence" value="ECO:0007669"/>
    <property type="project" value="TreeGrafter"/>
</dbReference>
<evidence type="ECO:0000313" key="3">
    <source>
        <dbReference type="Proteomes" id="UP000636709"/>
    </source>
</evidence>
<protein>
    <submittedName>
        <fullName evidence="2">Uncharacterized protein</fullName>
    </submittedName>
</protein>
<keyword evidence="1" id="KW-1133">Transmembrane helix</keyword>
<dbReference type="InterPro" id="IPR045065">
    <property type="entry name" value="XPO1/5"/>
</dbReference>
<feature type="transmembrane region" description="Helical" evidence="1">
    <location>
        <begin position="158"/>
        <end position="175"/>
    </location>
</feature>
<dbReference type="PANTHER" id="PTHR11223">
    <property type="entry name" value="EXPORTIN 1/5"/>
    <property type="match status" value="1"/>
</dbReference>
<accession>A0A835EIB5</accession>
<keyword evidence="3" id="KW-1185">Reference proteome</keyword>
<comment type="caution">
    <text evidence="2">The sequence shown here is derived from an EMBL/GenBank/DDBJ whole genome shotgun (WGS) entry which is preliminary data.</text>
</comment>
<sequence>MRASCAVPEDFPKDVVWNWEFNEEFERYLPTYMKMLEEVDAMDDCLEDNYLEEEILLEKLKPEFKSRYGINSYMHPYVHTMSSMLQPYLFHLQRTDSWDSVYKRLREAHKDLLKTIACQLALADKSVPFEPLEPQLNDFMEHLRPYARMYIERKRKEFGLFFVACLMVYALPLAPGPARKDTFQSVRDLVKSQFSGLEDDLIAMSFEVLFTWTFDFSC</sequence>
<keyword evidence="1" id="KW-0812">Transmembrane</keyword>
<dbReference type="GO" id="GO:0006611">
    <property type="term" value="P:protein export from nucleus"/>
    <property type="evidence" value="ECO:0007669"/>
    <property type="project" value="InterPro"/>
</dbReference>
<organism evidence="2 3">
    <name type="scientific">Digitaria exilis</name>
    <dbReference type="NCBI Taxonomy" id="1010633"/>
    <lineage>
        <taxon>Eukaryota</taxon>
        <taxon>Viridiplantae</taxon>
        <taxon>Streptophyta</taxon>
        <taxon>Embryophyta</taxon>
        <taxon>Tracheophyta</taxon>
        <taxon>Spermatophyta</taxon>
        <taxon>Magnoliopsida</taxon>
        <taxon>Liliopsida</taxon>
        <taxon>Poales</taxon>
        <taxon>Poaceae</taxon>
        <taxon>PACMAD clade</taxon>
        <taxon>Panicoideae</taxon>
        <taxon>Panicodae</taxon>
        <taxon>Paniceae</taxon>
        <taxon>Anthephorinae</taxon>
        <taxon>Digitaria</taxon>
    </lineage>
</organism>
<dbReference type="PANTHER" id="PTHR11223:SF6">
    <property type="entry name" value="EXPORTIN-5 C-TERMINAL DOMAIN-CONTAINING PROTEIN"/>
    <property type="match status" value="1"/>
</dbReference>
<dbReference type="GO" id="GO:0005737">
    <property type="term" value="C:cytoplasm"/>
    <property type="evidence" value="ECO:0007669"/>
    <property type="project" value="TreeGrafter"/>
</dbReference>
<name>A0A835EIB5_9POAL</name>
<reference evidence="2" key="1">
    <citation type="submission" date="2020-07" db="EMBL/GenBank/DDBJ databases">
        <title>Genome sequence and genetic diversity analysis of an under-domesticated orphan crop, white fonio (Digitaria exilis).</title>
        <authorList>
            <person name="Bennetzen J.L."/>
            <person name="Chen S."/>
            <person name="Ma X."/>
            <person name="Wang X."/>
            <person name="Yssel A.E.J."/>
            <person name="Chaluvadi S.R."/>
            <person name="Johnson M."/>
            <person name="Gangashetty P."/>
            <person name="Hamidou F."/>
            <person name="Sanogo M.D."/>
            <person name="Zwaenepoel A."/>
            <person name="Wallace J."/>
            <person name="Van De Peer Y."/>
            <person name="Van Deynze A."/>
        </authorList>
    </citation>
    <scope>NUCLEOTIDE SEQUENCE</scope>
    <source>
        <tissue evidence="2">Leaves</tissue>
    </source>
</reference>